<name>A0AAN8Q9F6_PATCE</name>
<dbReference type="EMBL" id="JAZGQO010000002">
    <property type="protein sequence ID" value="KAK6192722.1"/>
    <property type="molecule type" value="Genomic_DNA"/>
</dbReference>
<evidence type="ECO:0000313" key="2">
    <source>
        <dbReference type="EMBL" id="KAK6192722.1"/>
    </source>
</evidence>
<feature type="region of interest" description="Disordered" evidence="1">
    <location>
        <begin position="29"/>
        <end position="72"/>
    </location>
</feature>
<feature type="compositionally biased region" description="Basic and acidic residues" evidence="1">
    <location>
        <begin position="42"/>
        <end position="62"/>
    </location>
</feature>
<evidence type="ECO:0000256" key="1">
    <source>
        <dbReference type="SAM" id="MobiDB-lite"/>
    </source>
</evidence>
<sequence length="336" mass="38260">MSANKADCVIDIPDSDEDETAVLKMDEMAPDSDVSQSGTGKVHLEESNTDKNHQETSFERLPNESTKLKSATSLTTNSISSFNTATQQTHSLTTSEIFPCQSSQDEFSLKKEKLTSPTQPLEGVAITSHSTSHKIQELQVLETIKNRTPESYRKNGLNRQELKLILTHHPRMEKNFEGFLFLEKLVDSLQDGTIEEGYYLVSNENLKKRGELLHCTFLMAVNHKGQRNYLYFDPHGKAPDNLGLVNTDPKNNTCGRVVWKSSKLSGNNKYDTVFWWNVSVLQKPNNNTCVFIFLLFYDKLTRHRRSVEFPPIVDLREDSIDFFRNQILPAVRIGDI</sequence>
<proteinExistence type="predicted"/>
<comment type="caution">
    <text evidence="2">The sequence shown here is derived from an EMBL/GenBank/DDBJ whole genome shotgun (WGS) entry which is preliminary data.</text>
</comment>
<dbReference type="Proteomes" id="UP001347796">
    <property type="component" value="Unassembled WGS sequence"/>
</dbReference>
<evidence type="ECO:0000313" key="3">
    <source>
        <dbReference type="Proteomes" id="UP001347796"/>
    </source>
</evidence>
<accession>A0AAN8Q9F6</accession>
<gene>
    <name evidence="2" type="ORF">SNE40_004146</name>
</gene>
<organism evidence="2 3">
    <name type="scientific">Patella caerulea</name>
    <name type="common">Rayed Mediterranean limpet</name>
    <dbReference type="NCBI Taxonomy" id="87958"/>
    <lineage>
        <taxon>Eukaryota</taxon>
        <taxon>Metazoa</taxon>
        <taxon>Spiralia</taxon>
        <taxon>Lophotrochozoa</taxon>
        <taxon>Mollusca</taxon>
        <taxon>Gastropoda</taxon>
        <taxon>Patellogastropoda</taxon>
        <taxon>Patelloidea</taxon>
        <taxon>Patellidae</taxon>
        <taxon>Patella</taxon>
    </lineage>
</organism>
<dbReference type="AlphaFoldDB" id="A0AAN8Q9F6"/>
<reference evidence="2 3" key="1">
    <citation type="submission" date="2024-01" db="EMBL/GenBank/DDBJ databases">
        <title>The genome of the rayed Mediterranean limpet Patella caerulea (Linnaeus, 1758).</title>
        <authorList>
            <person name="Anh-Thu Weber A."/>
            <person name="Halstead-Nussloch G."/>
        </authorList>
    </citation>
    <scope>NUCLEOTIDE SEQUENCE [LARGE SCALE GENOMIC DNA]</scope>
    <source>
        <strain evidence="2">AATW-2023a</strain>
        <tissue evidence="2">Whole specimen</tissue>
    </source>
</reference>
<keyword evidence="3" id="KW-1185">Reference proteome</keyword>
<protein>
    <submittedName>
        <fullName evidence="2">Uncharacterized protein</fullName>
    </submittedName>
</protein>